<organism evidence="2 3">
    <name type="scientific">Ameca splendens</name>
    <dbReference type="NCBI Taxonomy" id="208324"/>
    <lineage>
        <taxon>Eukaryota</taxon>
        <taxon>Metazoa</taxon>
        <taxon>Chordata</taxon>
        <taxon>Craniata</taxon>
        <taxon>Vertebrata</taxon>
        <taxon>Euteleostomi</taxon>
        <taxon>Actinopterygii</taxon>
        <taxon>Neopterygii</taxon>
        <taxon>Teleostei</taxon>
        <taxon>Neoteleostei</taxon>
        <taxon>Acanthomorphata</taxon>
        <taxon>Ovalentaria</taxon>
        <taxon>Atherinomorphae</taxon>
        <taxon>Cyprinodontiformes</taxon>
        <taxon>Goodeidae</taxon>
        <taxon>Ameca</taxon>
    </lineage>
</organism>
<evidence type="ECO:0000256" key="1">
    <source>
        <dbReference type="SAM" id="MobiDB-lite"/>
    </source>
</evidence>
<dbReference type="Proteomes" id="UP001469553">
    <property type="component" value="Unassembled WGS sequence"/>
</dbReference>
<proteinExistence type="predicted"/>
<sequence>MGYLRSESDLGNGGRGSSLARIHEHHGTTDKCAPTLRASLRVAARMFLGQVDGQTEQQRLHAAVLVTPPTVQRDFGDNLVLPGAELRPNVRTAGTPDKKRHFQGSSWGGKHRVLFSLFSGSQENRRPDR</sequence>
<protein>
    <submittedName>
        <fullName evidence="2">Uncharacterized protein</fullName>
    </submittedName>
</protein>
<feature type="region of interest" description="Disordered" evidence="1">
    <location>
        <begin position="1"/>
        <end position="20"/>
    </location>
</feature>
<keyword evidence="3" id="KW-1185">Reference proteome</keyword>
<comment type="caution">
    <text evidence="2">The sequence shown here is derived from an EMBL/GenBank/DDBJ whole genome shotgun (WGS) entry which is preliminary data.</text>
</comment>
<name>A0ABV0Z3D7_9TELE</name>
<evidence type="ECO:0000313" key="3">
    <source>
        <dbReference type="Proteomes" id="UP001469553"/>
    </source>
</evidence>
<gene>
    <name evidence="2" type="ORF">AMECASPLE_025162</name>
</gene>
<accession>A0ABV0Z3D7</accession>
<dbReference type="EMBL" id="JAHRIP010049480">
    <property type="protein sequence ID" value="MEQ2300412.1"/>
    <property type="molecule type" value="Genomic_DNA"/>
</dbReference>
<reference evidence="2 3" key="1">
    <citation type="submission" date="2021-06" db="EMBL/GenBank/DDBJ databases">
        <authorList>
            <person name="Palmer J.M."/>
        </authorList>
    </citation>
    <scope>NUCLEOTIDE SEQUENCE [LARGE SCALE GENOMIC DNA]</scope>
    <source>
        <strain evidence="2 3">AS_MEX2019</strain>
        <tissue evidence="2">Muscle</tissue>
    </source>
</reference>
<evidence type="ECO:0000313" key="2">
    <source>
        <dbReference type="EMBL" id="MEQ2300412.1"/>
    </source>
</evidence>